<organism evidence="8 9">
    <name type="scientific">Acrasis kona</name>
    <dbReference type="NCBI Taxonomy" id="1008807"/>
    <lineage>
        <taxon>Eukaryota</taxon>
        <taxon>Discoba</taxon>
        <taxon>Heterolobosea</taxon>
        <taxon>Tetramitia</taxon>
        <taxon>Eutetramitia</taxon>
        <taxon>Acrasidae</taxon>
        <taxon>Acrasis</taxon>
    </lineage>
</organism>
<evidence type="ECO:0000256" key="3">
    <source>
        <dbReference type="ARBA" id="ARBA00022801"/>
    </source>
</evidence>
<evidence type="ECO:0000259" key="7">
    <source>
        <dbReference type="PROSITE" id="PS50203"/>
    </source>
</evidence>
<dbReference type="GO" id="GO:0004198">
    <property type="term" value="F:calcium-dependent cysteine-type endopeptidase activity"/>
    <property type="evidence" value="ECO:0007669"/>
    <property type="project" value="InterPro"/>
</dbReference>
<dbReference type="InterPro" id="IPR038765">
    <property type="entry name" value="Papain-like_cys_pep_sf"/>
</dbReference>
<keyword evidence="3 6" id="KW-0378">Hydrolase</keyword>
<evidence type="ECO:0000256" key="2">
    <source>
        <dbReference type="ARBA" id="ARBA00022670"/>
    </source>
</evidence>
<keyword evidence="9" id="KW-1185">Reference proteome</keyword>
<dbReference type="EMBL" id="JAOPGA020000605">
    <property type="protein sequence ID" value="KAL0479883.1"/>
    <property type="molecule type" value="Genomic_DNA"/>
</dbReference>
<dbReference type="PANTHER" id="PTHR10183:SF379">
    <property type="entry name" value="CALPAIN-5"/>
    <property type="match status" value="1"/>
</dbReference>
<dbReference type="PANTHER" id="PTHR10183">
    <property type="entry name" value="CALPAIN"/>
    <property type="match status" value="1"/>
</dbReference>
<evidence type="ECO:0000256" key="4">
    <source>
        <dbReference type="ARBA" id="ARBA00022807"/>
    </source>
</evidence>
<evidence type="ECO:0000256" key="5">
    <source>
        <dbReference type="PIRSR" id="PIRSR622684-1"/>
    </source>
</evidence>
<feature type="domain" description="Calpain catalytic" evidence="7">
    <location>
        <begin position="14"/>
        <end position="248"/>
    </location>
</feature>
<dbReference type="AlphaFoldDB" id="A0AAW2YR81"/>
<proteinExistence type="inferred from homology"/>
<dbReference type="InterPro" id="IPR001300">
    <property type="entry name" value="Peptidase_C2_calpain_cat"/>
</dbReference>
<evidence type="ECO:0000256" key="1">
    <source>
        <dbReference type="ARBA" id="ARBA00007623"/>
    </source>
</evidence>
<dbReference type="GO" id="GO:0006508">
    <property type="term" value="P:proteolysis"/>
    <property type="evidence" value="ECO:0007669"/>
    <property type="project" value="UniProtKB-KW"/>
</dbReference>
<gene>
    <name evidence="8" type="ORF">AKO1_007349</name>
</gene>
<comment type="caution">
    <text evidence="8">The sequence shown here is derived from an EMBL/GenBank/DDBJ whole genome shotgun (WGS) entry which is preliminary data.</text>
</comment>
<keyword evidence="2 6" id="KW-0645">Protease</keyword>
<dbReference type="InterPro" id="IPR022684">
    <property type="entry name" value="Calpain_cysteine_protease"/>
</dbReference>
<dbReference type="Proteomes" id="UP001431209">
    <property type="component" value="Unassembled WGS sequence"/>
</dbReference>
<sequence length="248" mass="28462">MQTLYVDTEFPPSKWDLPEGKEFMAVRPSGKLIVGGAKRSDPRQGQIGDCYLIAALSMFFEDKDLEKVIHNLVQYDKGKVTLKFGGQLVVTDSFLPYDKARLELLYGGSTNVEELYVSFIEKAYAKHMGGYNKIIGGRSEEFLRSLFGGRCHVVENIQRYKFKVIQDAIMKYISEGFKVCLNAPRDDSRHAYSICIMEGKILLRNPWAKDDLHDRTDGINDGEYELEKKHIYVPYPSKSVHLGLWRQY</sequence>
<name>A0AAW2YR81_9EUKA</name>
<keyword evidence="4 6" id="KW-0788">Thiol protease</keyword>
<comment type="similarity">
    <text evidence="1">Belongs to the peptidase C2 family.</text>
</comment>
<dbReference type="PROSITE" id="PS50203">
    <property type="entry name" value="CALPAIN_CAT"/>
    <property type="match status" value="1"/>
</dbReference>
<reference evidence="8 9" key="1">
    <citation type="submission" date="2024-03" db="EMBL/GenBank/DDBJ databases">
        <title>The Acrasis kona genome and developmental transcriptomes reveal deep origins of eukaryotic multicellular pathways.</title>
        <authorList>
            <person name="Sheikh S."/>
            <person name="Fu C.-J."/>
            <person name="Brown M.W."/>
            <person name="Baldauf S.L."/>
        </authorList>
    </citation>
    <scope>NUCLEOTIDE SEQUENCE [LARGE SCALE GENOMIC DNA]</scope>
    <source>
        <strain evidence="8 9">ATCC MYA-3509</strain>
    </source>
</reference>
<dbReference type="Pfam" id="PF00648">
    <property type="entry name" value="Peptidase_C2"/>
    <property type="match status" value="1"/>
</dbReference>
<accession>A0AAW2YR81</accession>
<feature type="active site" evidence="6">
    <location>
        <position position="205"/>
    </location>
</feature>
<dbReference type="SMART" id="SM00230">
    <property type="entry name" value="CysPc"/>
    <property type="match status" value="1"/>
</dbReference>
<feature type="active site" evidence="5 6">
    <location>
        <position position="50"/>
    </location>
</feature>
<evidence type="ECO:0000256" key="6">
    <source>
        <dbReference type="PROSITE-ProRule" id="PRU00239"/>
    </source>
</evidence>
<dbReference type="SUPFAM" id="SSF54001">
    <property type="entry name" value="Cysteine proteinases"/>
    <property type="match status" value="1"/>
</dbReference>
<evidence type="ECO:0000313" key="8">
    <source>
        <dbReference type="EMBL" id="KAL0479883.1"/>
    </source>
</evidence>
<evidence type="ECO:0000313" key="9">
    <source>
        <dbReference type="Proteomes" id="UP001431209"/>
    </source>
</evidence>
<feature type="active site" evidence="6">
    <location>
        <position position="190"/>
    </location>
</feature>
<protein>
    <submittedName>
        <fullName evidence="8">DEK1</fullName>
    </submittedName>
</protein>
<dbReference type="PRINTS" id="PR00704">
    <property type="entry name" value="CALPAIN"/>
</dbReference>